<protein>
    <submittedName>
        <fullName evidence="2">Uncharacterized protein</fullName>
    </submittedName>
</protein>
<evidence type="ECO:0000313" key="3">
    <source>
        <dbReference type="Proteomes" id="UP001159363"/>
    </source>
</evidence>
<accession>A0ABQ9IDS5</accession>
<reference evidence="2 3" key="1">
    <citation type="submission" date="2023-02" db="EMBL/GenBank/DDBJ databases">
        <title>LHISI_Scaffold_Assembly.</title>
        <authorList>
            <person name="Stuart O.P."/>
            <person name="Cleave R."/>
            <person name="Magrath M.J.L."/>
            <person name="Mikheyev A.S."/>
        </authorList>
    </citation>
    <scope>NUCLEOTIDE SEQUENCE [LARGE SCALE GENOMIC DNA]</scope>
    <source>
        <strain evidence="2">Daus_M_001</strain>
        <tissue evidence="2">Leg muscle</tissue>
    </source>
</reference>
<dbReference type="EMBL" id="JARBHB010000001">
    <property type="protein sequence ID" value="KAJ8894830.1"/>
    <property type="molecule type" value="Genomic_DNA"/>
</dbReference>
<keyword evidence="3" id="KW-1185">Reference proteome</keyword>
<gene>
    <name evidence="2" type="ORF">PR048_000137</name>
</gene>
<sequence length="1017" mass="112219">MLSALHGISVATRTFFHYVLKSKAKSVHDKLCREISAALNDEVVRADEGDARRVWNSSGMQGRGKQEIPEKTRGLAASSGTIPKCEDPEVLQEPSRTVGFTRGFHTLSSIQATNTSLAVVPQSPVVVHTPFRSRTLARRPPSKTAGRWVATERGASQSRQNILELSLNVSETLAVERRSVTPASLAAVGIHRIPRRRVDSHERIIPGRGEGEVGLRLRRGAVESAPAASLSLDRRMNKVLRSKAMLILRKAEGYSTCIKVDLKRGFQKCSFYRGQPILDNSPKSARFAYKAVLDQWLGVPPFSPLRRTRLDPSRIFVRANAAGWLVFSGMSRPPPPITGLFDAAPQPRRFTQIGYQDLAVKNRHPCTWSRLYWCLSCLVAACTIERDVLESFCLWRGGGYGVVVVVVMPASYPLPTNFAAEKFRTRTNVKEIPSQCRREQASRYSRGVRILAQDAVTGSMCCGVRHRRLTTALSCSPAAFITACSTLREPPYLVLLTTHCTPASLISPPSEILPDCGYRRDGSLTLRLNPHSCDSHSRIPAHGKRVGPCRWSAAICRLLQEGAVQVPYGGHGRFRFCFLLVLLLCIPVYNDLAVEETNQLNKSTSTTFAQCFIMEENEKVAHTNMADGKSQLSTPPPPRIHSPIHHNDFVLPLLLGAPEPASRHSAMEGCILRATTILLGVNGDHRKVVVGCANQRPPWTLRTGSSDMPICPYVKTRSQDRHWRQPVSDDAGRGSMIVEFKSRPPPRIFPNSRDASRRNEAPAILTRTFLRRRQTHRNLQQGRGAVMQSRRRAARQPDLLSIPLFTGFPEGCQEATPGNFPERRNPSSMGYGGMIILSITISYRVYGLSRYPRQQIYPFTPFQPALALLLDLSGARAAVCVQSRYFLDLSGARAAVCVHSLFTSACQERGRLSVCTRSSPRPVRSAGGCLCALALHLDLSGARAAVCVHSLFTSTCQERGRLSVCTRSSPRPVRSAGGCLCALALHLDLSGARAAVCVQSRYFLRGCSLKFRADKIN</sequence>
<organism evidence="2 3">
    <name type="scientific">Dryococelus australis</name>
    <dbReference type="NCBI Taxonomy" id="614101"/>
    <lineage>
        <taxon>Eukaryota</taxon>
        <taxon>Metazoa</taxon>
        <taxon>Ecdysozoa</taxon>
        <taxon>Arthropoda</taxon>
        <taxon>Hexapoda</taxon>
        <taxon>Insecta</taxon>
        <taxon>Pterygota</taxon>
        <taxon>Neoptera</taxon>
        <taxon>Polyneoptera</taxon>
        <taxon>Phasmatodea</taxon>
        <taxon>Verophasmatodea</taxon>
        <taxon>Anareolatae</taxon>
        <taxon>Phasmatidae</taxon>
        <taxon>Eurycanthinae</taxon>
        <taxon>Dryococelus</taxon>
    </lineage>
</organism>
<evidence type="ECO:0000313" key="2">
    <source>
        <dbReference type="EMBL" id="KAJ8894830.1"/>
    </source>
</evidence>
<name>A0ABQ9IDS5_9NEOP</name>
<dbReference type="Proteomes" id="UP001159363">
    <property type="component" value="Chromosome 1"/>
</dbReference>
<evidence type="ECO:0000256" key="1">
    <source>
        <dbReference type="SAM" id="MobiDB-lite"/>
    </source>
</evidence>
<feature type="compositionally biased region" description="Basic and acidic residues" evidence="1">
    <location>
        <begin position="64"/>
        <end position="73"/>
    </location>
</feature>
<feature type="region of interest" description="Disordered" evidence="1">
    <location>
        <begin position="55"/>
        <end position="80"/>
    </location>
</feature>
<proteinExistence type="predicted"/>
<comment type="caution">
    <text evidence="2">The sequence shown here is derived from an EMBL/GenBank/DDBJ whole genome shotgun (WGS) entry which is preliminary data.</text>
</comment>